<dbReference type="STRING" id="1423783.FC50_GL002033"/>
<dbReference type="InterPro" id="IPR029039">
    <property type="entry name" value="Flavoprotein-like_sf"/>
</dbReference>
<organism evidence="4 5">
    <name type="scientific">Lacticaseibacillus pantheris DSM 15945 = JCM 12539 = NBRC 106106</name>
    <dbReference type="NCBI Taxonomy" id="1423783"/>
    <lineage>
        <taxon>Bacteria</taxon>
        <taxon>Bacillati</taxon>
        <taxon>Bacillota</taxon>
        <taxon>Bacilli</taxon>
        <taxon>Lactobacillales</taxon>
        <taxon>Lactobacillaceae</taxon>
        <taxon>Lacticaseibacillus</taxon>
    </lineage>
</organism>
<evidence type="ECO:0000256" key="1">
    <source>
        <dbReference type="ARBA" id="ARBA00006252"/>
    </source>
</evidence>
<evidence type="ECO:0000256" key="2">
    <source>
        <dbReference type="ARBA" id="ARBA00023002"/>
    </source>
</evidence>
<protein>
    <submittedName>
        <fullName evidence="4">Flavodoxin</fullName>
    </submittedName>
</protein>
<comment type="similarity">
    <text evidence="1">Belongs to the NAD(P)H dehydrogenase (quinone) family.</text>
</comment>
<accession>A0A0R1TTZ4</accession>
<dbReference type="GO" id="GO:0005829">
    <property type="term" value="C:cytosol"/>
    <property type="evidence" value="ECO:0007669"/>
    <property type="project" value="TreeGrafter"/>
</dbReference>
<dbReference type="Proteomes" id="UP000051922">
    <property type="component" value="Unassembled WGS sequence"/>
</dbReference>
<dbReference type="SUPFAM" id="SSF52218">
    <property type="entry name" value="Flavoproteins"/>
    <property type="match status" value="1"/>
</dbReference>
<keyword evidence="2" id="KW-0560">Oxidoreductase</keyword>
<dbReference type="PANTHER" id="PTHR10204">
    <property type="entry name" value="NAD P H OXIDOREDUCTASE-RELATED"/>
    <property type="match status" value="1"/>
</dbReference>
<comment type="caution">
    <text evidence="4">The sequence shown here is derived from an EMBL/GenBank/DDBJ whole genome shotgun (WGS) entry which is preliminary data.</text>
</comment>
<dbReference type="AlphaFoldDB" id="A0A0R1TTZ4"/>
<dbReference type="PANTHER" id="PTHR10204:SF34">
    <property type="entry name" value="NAD(P)H DEHYDROGENASE [QUINONE] 1 ISOFORM 1"/>
    <property type="match status" value="1"/>
</dbReference>
<dbReference type="InterPro" id="IPR051545">
    <property type="entry name" value="NAD(P)H_dehydrogenase_qn"/>
</dbReference>
<reference evidence="4 5" key="1">
    <citation type="journal article" date="2015" name="Genome Announc.">
        <title>Expanding the biotechnology potential of lactobacilli through comparative genomics of 213 strains and associated genera.</title>
        <authorList>
            <person name="Sun Z."/>
            <person name="Harris H.M."/>
            <person name="McCann A."/>
            <person name="Guo C."/>
            <person name="Argimon S."/>
            <person name="Zhang W."/>
            <person name="Yang X."/>
            <person name="Jeffery I.B."/>
            <person name="Cooney J.C."/>
            <person name="Kagawa T.F."/>
            <person name="Liu W."/>
            <person name="Song Y."/>
            <person name="Salvetti E."/>
            <person name="Wrobel A."/>
            <person name="Rasinkangas P."/>
            <person name="Parkhill J."/>
            <person name="Rea M.C."/>
            <person name="O'Sullivan O."/>
            <person name="Ritari J."/>
            <person name="Douillard F.P."/>
            <person name="Paul Ross R."/>
            <person name="Yang R."/>
            <person name="Briner A.E."/>
            <person name="Felis G.E."/>
            <person name="de Vos W.M."/>
            <person name="Barrangou R."/>
            <person name="Klaenhammer T.R."/>
            <person name="Caufield P.W."/>
            <person name="Cui Y."/>
            <person name="Zhang H."/>
            <person name="O'Toole P.W."/>
        </authorList>
    </citation>
    <scope>NUCLEOTIDE SEQUENCE [LARGE SCALE GENOMIC DNA]</scope>
    <source>
        <strain evidence="4 5">DSM 15945</strain>
    </source>
</reference>
<evidence type="ECO:0000259" key="3">
    <source>
        <dbReference type="Pfam" id="PF02525"/>
    </source>
</evidence>
<dbReference type="Pfam" id="PF02525">
    <property type="entry name" value="Flavodoxin_2"/>
    <property type="match status" value="1"/>
</dbReference>
<dbReference type="Gene3D" id="3.40.50.360">
    <property type="match status" value="1"/>
</dbReference>
<keyword evidence="5" id="KW-1185">Reference proteome</keyword>
<proteinExistence type="inferred from homology"/>
<dbReference type="GO" id="GO:0003955">
    <property type="term" value="F:NAD(P)H dehydrogenase (quinone) activity"/>
    <property type="evidence" value="ECO:0007669"/>
    <property type="project" value="TreeGrafter"/>
</dbReference>
<dbReference type="EMBL" id="AZFJ01000059">
    <property type="protein sequence ID" value="KRL84717.1"/>
    <property type="molecule type" value="Genomic_DNA"/>
</dbReference>
<evidence type="ECO:0000313" key="4">
    <source>
        <dbReference type="EMBL" id="KRL84717.1"/>
    </source>
</evidence>
<name>A0A0R1TTZ4_9LACO</name>
<dbReference type="PATRIC" id="fig|1423783.4.peg.2083"/>
<evidence type="ECO:0000313" key="5">
    <source>
        <dbReference type="Proteomes" id="UP000051922"/>
    </source>
</evidence>
<gene>
    <name evidence="4" type="ORF">FC50_GL002033</name>
</gene>
<sequence>MLKPITKGRADKMKTIVYTHPYSGSFNHAILTRLTDYFESEGQDYQVIDLYQDGFDPRYSAEELRLFSRGETPYQLVKDYQRMIERSNELIVITPIWWYNIPAELKGFFDKVMLRGFAYVESPEWRGLLTYINKATVITTSTVPKDYLQQQAGDPIQGNLINRTIADLGIDPSKTNWIHFGEVNLTTDKVRKQFLADLPNLYRDGKQS</sequence>
<dbReference type="InterPro" id="IPR003680">
    <property type="entry name" value="Flavodoxin_fold"/>
</dbReference>
<feature type="domain" description="Flavodoxin-like fold" evidence="3">
    <location>
        <begin position="16"/>
        <end position="151"/>
    </location>
</feature>